<gene>
    <name evidence="2" type="ORF">PoB_002274500</name>
</gene>
<feature type="region of interest" description="Disordered" evidence="1">
    <location>
        <begin position="220"/>
        <end position="334"/>
    </location>
</feature>
<feature type="compositionally biased region" description="Basic and acidic residues" evidence="1">
    <location>
        <begin position="255"/>
        <end position="286"/>
    </location>
</feature>
<proteinExistence type="predicted"/>
<evidence type="ECO:0000313" key="3">
    <source>
        <dbReference type="Proteomes" id="UP000735302"/>
    </source>
</evidence>
<dbReference type="AlphaFoldDB" id="A0AAV3ZM74"/>
<organism evidence="2 3">
    <name type="scientific">Plakobranchus ocellatus</name>
    <dbReference type="NCBI Taxonomy" id="259542"/>
    <lineage>
        <taxon>Eukaryota</taxon>
        <taxon>Metazoa</taxon>
        <taxon>Spiralia</taxon>
        <taxon>Lophotrochozoa</taxon>
        <taxon>Mollusca</taxon>
        <taxon>Gastropoda</taxon>
        <taxon>Heterobranchia</taxon>
        <taxon>Euthyneura</taxon>
        <taxon>Panpulmonata</taxon>
        <taxon>Sacoglossa</taxon>
        <taxon>Placobranchoidea</taxon>
        <taxon>Plakobranchidae</taxon>
        <taxon>Plakobranchus</taxon>
    </lineage>
</organism>
<feature type="region of interest" description="Disordered" evidence="1">
    <location>
        <begin position="181"/>
        <end position="206"/>
    </location>
</feature>
<feature type="compositionally biased region" description="Basic and acidic residues" evidence="1">
    <location>
        <begin position="324"/>
        <end position="334"/>
    </location>
</feature>
<name>A0AAV3ZM74_9GAST</name>
<keyword evidence="3" id="KW-1185">Reference proteome</keyword>
<protein>
    <recommendedName>
        <fullName evidence="4">RNA polymerase II-associated factor 1 homolog</fullName>
    </recommendedName>
</protein>
<feature type="compositionally biased region" description="Basic and acidic residues" evidence="1">
    <location>
        <begin position="189"/>
        <end position="201"/>
    </location>
</feature>
<evidence type="ECO:0000313" key="2">
    <source>
        <dbReference type="EMBL" id="GFN96239.1"/>
    </source>
</evidence>
<reference evidence="2 3" key="1">
    <citation type="journal article" date="2021" name="Elife">
        <title>Chloroplast acquisition without the gene transfer in kleptoplastic sea slugs, Plakobranchus ocellatus.</title>
        <authorList>
            <person name="Maeda T."/>
            <person name="Takahashi S."/>
            <person name="Yoshida T."/>
            <person name="Shimamura S."/>
            <person name="Takaki Y."/>
            <person name="Nagai Y."/>
            <person name="Toyoda A."/>
            <person name="Suzuki Y."/>
            <person name="Arimoto A."/>
            <person name="Ishii H."/>
            <person name="Satoh N."/>
            <person name="Nishiyama T."/>
            <person name="Hasebe M."/>
            <person name="Maruyama T."/>
            <person name="Minagawa J."/>
            <person name="Obokata J."/>
            <person name="Shigenobu S."/>
        </authorList>
    </citation>
    <scope>NUCLEOTIDE SEQUENCE [LARGE SCALE GENOMIC DNA]</scope>
</reference>
<accession>A0AAV3ZM74</accession>
<dbReference type="EMBL" id="BLXT01002664">
    <property type="protein sequence ID" value="GFN96239.1"/>
    <property type="molecule type" value="Genomic_DNA"/>
</dbReference>
<dbReference type="Proteomes" id="UP000735302">
    <property type="component" value="Unassembled WGS sequence"/>
</dbReference>
<sequence length="362" mass="40801">MAQPDAFELLIKMNRLPPPSLLTSPLPVKFKEVRYDPRHNEDLSTKDVNSADLQANVESSHQLFTGHIFFKDPLCPPDLAESDQDEGETGAFFVPVKLGRNMRASQFGSKRRKGVHDLMNERKKLLNQQKEQKVEISKEADSEQLAAALVNDLMQQGFHITPPDHSPRGSFMTAPVPPKHLQQTEAEAEDKQKADRRKIAPEEEESRLVLAIHREVKRVTSSDVIDDPPDHSPRGSFMTAPVPPKHLQQTEGEAEDKQKADRRKIAPEEEESRLDLAIHREVKRITSSDVIDDPPDHLPGGSFMTAPVLPTHLQQTSSAEAEDEQKADSRKIWSEEEERRLDLAIHQEVKMVTSSDVIDDPS</sequence>
<evidence type="ECO:0000256" key="1">
    <source>
        <dbReference type="SAM" id="MobiDB-lite"/>
    </source>
</evidence>
<comment type="caution">
    <text evidence="2">The sequence shown here is derived from an EMBL/GenBank/DDBJ whole genome shotgun (WGS) entry which is preliminary data.</text>
</comment>
<evidence type="ECO:0008006" key="4">
    <source>
        <dbReference type="Google" id="ProtNLM"/>
    </source>
</evidence>